<feature type="chain" id="PRO_5039635949" description="Smr domain-containing protein" evidence="2">
    <location>
        <begin position="16"/>
        <end position="525"/>
    </location>
</feature>
<name>A0A9D4V692_ADICA</name>
<feature type="compositionally biased region" description="Basic and acidic residues" evidence="1">
    <location>
        <begin position="120"/>
        <end position="131"/>
    </location>
</feature>
<dbReference type="Pfam" id="PF08590">
    <property type="entry name" value="DUF1771"/>
    <property type="match status" value="1"/>
</dbReference>
<dbReference type="SUPFAM" id="SSF160443">
    <property type="entry name" value="SMR domain-like"/>
    <property type="match status" value="1"/>
</dbReference>
<dbReference type="AlphaFoldDB" id="A0A9D4V692"/>
<dbReference type="PANTHER" id="PTHR46651">
    <property type="entry name" value="POLYADENYLATE-BINDING PROTEIN-INTERACTING PROTEIN 7"/>
    <property type="match status" value="1"/>
</dbReference>
<dbReference type="EMBL" id="JABFUD020000005">
    <property type="protein sequence ID" value="KAI5079692.1"/>
    <property type="molecule type" value="Genomic_DNA"/>
</dbReference>
<dbReference type="InterPro" id="IPR036063">
    <property type="entry name" value="Smr_dom_sf"/>
</dbReference>
<sequence>MCVLLLWALPPPARALSSGRQLSELLRIAEVAVSLPRSELQSVTFLRYSCRSSEIGRFSVFGGRVWKSLIVFYDSYSLQSWRKWSTAAAAATVTTSSSTSPTEAPPLGSSKQGSQSKALNRTDSDDERRQYWKDQLPDDIIPDFSVDLGENDDRLAWQHHYSEESSPTASDVSQLHTGDGSDSLDILVMHFPGFAAQSLADILAANNGDLFITFEMLTQLELQDDSVPGRHLQSQPQLQPATQNINLGEFPALADGVLSSAEGDMNAQQGLRSQRGIGVEDLFTSRPYGSGGGFRGAAVTDFAAAVRKNAAINPSAQWERLRSDRLSHTGDYPVKGGEKLGGSVPSRVRQSAPVWLETGEAVANMYADLREEARDHARVRNTYFEQARQAYLSGNKALARELAAKGQVHNGLMKDAHNKAGETIFQQRNMSTRSLQNGQSQLLDLHGLHVSEAIPLLKRELAGLRAMARSSHQRVQVLICVGTGHHTKGSRTPARLPVAVEKFLAEDERLPFTEQQPGMLMVVLS</sequence>
<keyword evidence="5" id="KW-1185">Reference proteome</keyword>
<evidence type="ECO:0000256" key="2">
    <source>
        <dbReference type="SAM" id="SignalP"/>
    </source>
</evidence>
<dbReference type="Gene3D" id="3.30.1370.110">
    <property type="match status" value="1"/>
</dbReference>
<dbReference type="InterPro" id="IPR002625">
    <property type="entry name" value="Smr_dom"/>
</dbReference>
<dbReference type="OrthoDB" id="3231855at2759"/>
<comment type="caution">
    <text evidence="4">The sequence shown here is derived from an EMBL/GenBank/DDBJ whole genome shotgun (WGS) entry which is preliminary data.</text>
</comment>
<feature type="region of interest" description="Disordered" evidence="1">
    <location>
        <begin position="93"/>
        <end position="131"/>
    </location>
</feature>
<evidence type="ECO:0000313" key="5">
    <source>
        <dbReference type="Proteomes" id="UP000886520"/>
    </source>
</evidence>
<dbReference type="PANTHER" id="PTHR46651:SF1">
    <property type="entry name" value="SMALL MUTS RELATED FAMILY PROTEIN"/>
    <property type="match status" value="1"/>
</dbReference>
<dbReference type="SMART" id="SM01162">
    <property type="entry name" value="DUF1771"/>
    <property type="match status" value="1"/>
</dbReference>
<dbReference type="InterPro" id="IPR013899">
    <property type="entry name" value="DUF1771"/>
</dbReference>
<dbReference type="PROSITE" id="PS50828">
    <property type="entry name" value="SMR"/>
    <property type="match status" value="1"/>
</dbReference>
<dbReference type="InterPro" id="IPR053242">
    <property type="entry name" value="PAM2-like_domain"/>
</dbReference>
<evidence type="ECO:0000313" key="4">
    <source>
        <dbReference type="EMBL" id="KAI5079692.1"/>
    </source>
</evidence>
<dbReference type="CDD" id="cd14371">
    <property type="entry name" value="CUE_CID7_like"/>
    <property type="match status" value="1"/>
</dbReference>
<feature type="compositionally biased region" description="Polar residues" evidence="1">
    <location>
        <begin position="109"/>
        <end position="119"/>
    </location>
</feature>
<gene>
    <name evidence="4" type="ORF">GOP47_0005171</name>
</gene>
<feature type="signal peptide" evidence="2">
    <location>
        <begin position="1"/>
        <end position="15"/>
    </location>
</feature>
<accession>A0A9D4V692</accession>
<evidence type="ECO:0000259" key="3">
    <source>
        <dbReference type="PROSITE" id="PS50828"/>
    </source>
</evidence>
<dbReference type="SMART" id="SM00463">
    <property type="entry name" value="SMR"/>
    <property type="match status" value="1"/>
</dbReference>
<feature type="domain" description="Smr" evidence="3">
    <location>
        <begin position="443"/>
        <end position="525"/>
    </location>
</feature>
<keyword evidence="2" id="KW-0732">Signal</keyword>
<proteinExistence type="predicted"/>
<protein>
    <recommendedName>
        <fullName evidence="3">Smr domain-containing protein</fullName>
    </recommendedName>
</protein>
<reference evidence="4 5" key="1">
    <citation type="submission" date="2021-01" db="EMBL/GenBank/DDBJ databases">
        <title>Adiantum capillus-veneris genome.</title>
        <authorList>
            <person name="Fang Y."/>
            <person name="Liao Q."/>
        </authorList>
    </citation>
    <scope>NUCLEOTIDE SEQUENCE [LARGE SCALE GENOMIC DNA]</scope>
    <source>
        <strain evidence="4">H3</strain>
        <tissue evidence="4">Leaf</tissue>
    </source>
</reference>
<dbReference type="InterPro" id="IPR041806">
    <property type="entry name" value="CID5/6/7_CUE"/>
</dbReference>
<organism evidence="4 5">
    <name type="scientific">Adiantum capillus-veneris</name>
    <name type="common">Maidenhair fern</name>
    <dbReference type="NCBI Taxonomy" id="13818"/>
    <lineage>
        <taxon>Eukaryota</taxon>
        <taxon>Viridiplantae</taxon>
        <taxon>Streptophyta</taxon>
        <taxon>Embryophyta</taxon>
        <taxon>Tracheophyta</taxon>
        <taxon>Polypodiopsida</taxon>
        <taxon>Polypodiidae</taxon>
        <taxon>Polypodiales</taxon>
        <taxon>Pteridineae</taxon>
        <taxon>Pteridaceae</taxon>
        <taxon>Vittarioideae</taxon>
        <taxon>Adiantum</taxon>
    </lineage>
</organism>
<dbReference type="Proteomes" id="UP000886520">
    <property type="component" value="Chromosome 5"/>
</dbReference>
<evidence type="ECO:0000256" key="1">
    <source>
        <dbReference type="SAM" id="MobiDB-lite"/>
    </source>
</evidence>